<dbReference type="EMBL" id="JPGG01000016">
    <property type="protein sequence ID" value="KGC14960.1"/>
    <property type="molecule type" value="Genomic_DNA"/>
</dbReference>
<comment type="caution">
    <text evidence="3">The sequence shown here is derived from an EMBL/GenBank/DDBJ whole genome shotgun (WGS) entry which is preliminary data.</text>
</comment>
<dbReference type="Pfam" id="PF01436">
    <property type="entry name" value="NHL"/>
    <property type="match status" value="1"/>
</dbReference>
<evidence type="ECO:0000256" key="1">
    <source>
        <dbReference type="ARBA" id="ARBA00022737"/>
    </source>
</evidence>
<dbReference type="RefSeq" id="WP_080742296.1">
    <property type="nucleotide sequence ID" value="NZ_CADEVY010000016.1"/>
</dbReference>
<sequence>MSDIEWGNVWPTIDPAIQSQAKDIAESGKFDDAILASLRYVESAIQSRISSTSIGQALLNEAFDGSIPKIQIGAPRDTEWVKSIFSGAFGFVRNDRAHKDVPAFPCSSVSECSAFLQFASFLLRLLDRDKSLLPNVVSVEVVALTDRMTVTFHGGQLTRIDKVVSSGQAFPATLQRVDMAEFELSAGFVGNLDVFSGYEKVHSVHVDGRPAAGGADNIYEVTESNIPLYSDASGKVRRSDCTGLMVEANEGGKVFARIQPTRGTYRKGQYISHGPFEFDRPAIGKTWFRSTSGEILPAWDSSALAAPNVLGERGTSVISNLSILPSVVSLTVGEIRTLTVRAIETDGPVRRNVSANRGAWSSQNEQVAHVAGGVVRGKSLGQTKLDYVQHGFKSSIDLRVEDHIRGDKVIYFESQYRAQSIRFDSADDLYFCDQSSSLFKLKRAGGVETVLRIPKPNLAPFGVDCIALHASDGIYANNVHQGGAFYFPRNGLRFEPGVEIGRDIEGTKKGMVTTSAGDLFAVVMQSRGGCVLHVSPDGAETTFATRGSAHVIGIGPDARLYIPPHVGGCIDVYEQGGRLIETIGLAVEGAVGDLTVAADGTLYVAIFNPGQLLKLTPSPLGFQQSIIATDLGNPTGVSLDSQGRIYVSDFSSGRIYLVY</sequence>
<evidence type="ECO:0000313" key="3">
    <source>
        <dbReference type="EMBL" id="KGC14960.1"/>
    </source>
</evidence>
<feature type="domain" description="Conserved hypothetical protein CHP02391" evidence="2">
    <location>
        <begin position="13"/>
        <end position="126"/>
    </location>
</feature>
<evidence type="ECO:0000313" key="4">
    <source>
        <dbReference type="Proteomes" id="UP000029590"/>
    </source>
</evidence>
<dbReference type="InterPro" id="IPR001258">
    <property type="entry name" value="NHL_repeat"/>
</dbReference>
<evidence type="ECO:0000259" key="2">
    <source>
        <dbReference type="Pfam" id="PF09509"/>
    </source>
</evidence>
<organism evidence="3 4">
    <name type="scientific">Burkholderia gladioli</name>
    <name type="common">Pseudomonas marginata</name>
    <name type="synonym">Phytomonas marginata</name>
    <dbReference type="NCBI Taxonomy" id="28095"/>
    <lineage>
        <taxon>Bacteria</taxon>
        <taxon>Pseudomonadati</taxon>
        <taxon>Pseudomonadota</taxon>
        <taxon>Betaproteobacteria</taxon>
        <taxon>Burkholderiales</taxon>
        <taxon>Burkholderiaceae</taxon>
        <taxon>Burkholderia</taxon>
    </lineage>
</organism>
<keyword evidence="1" id="KW-0677">Repeat</keyword>
<dbReference type="Pfam" id="PF09509">
    <property type="entry name" value="Hypoth_Ymh"/>
    <property type="match status" value="1"/>
</dbReference>
<dbReference type="InterPro" id="IPR011042">
    <property type="entry name" value="6-blade_b-propeller_TolB-like"/>
</dbReference>
<dbReference type="Proteomes" id="UP000029590">
    <property type="component" value="Unassembled WGS sequence"/>
</dbReference>
<accession>A0AAW3F573</accession>
<dbReference type="Gene3D" id="2.120.10.30">
    <property type="entry name" value="TolB, C-terminal domain"/>
    <property type="match status" value="1"/>
</dbReference>
<protein>
    <submittedName>
        <fullName evidence="3">NHL repeat family protein</fullName>
    </submittedName>
</protein>
<dbReference type="SUPFAM" id="SSF101898">
    <property type="entry name" value="NHL repeat"/>
    <property type="match status" value="1"/>
</dbReference>
<proteinExistence type="predicted"/>
<dbReference type="KEGG" id="bgo:BM43_6491"/>
<gene>
    <name evidence="3" type="ORF">DM48_1276</name>
</gene>
<dbReference type="Gene3D" id="2.60.40.1080">
    <property type="match status" value="1"/>
</dbReference>
<dbReference type="AlphaFoldDB" id="A0AAW3F573"/>
<reference evidence="3 4" key="1">
    <citation type="submission" date="2014-04" db="EMBL/GenBank/DDBJ databases">
        <authorList>
            <person name="Bishop-Lilly K.A."/>
            <person name="Broomall S.M."/>
            <person name="Chain P.S."/>
            <person name="Chertkov O."/>
            <person name="Coyne S.R."/>
            <person name="Daligault H.E."/>
            <person name="Davenport K.W."/>
            <person name="Erkkila T."/>
            <person name="Frey K.G."/>
            <person name="Gibbons H.S."/>
            <person name="Gu W."/>
            <person name="Jaissle J."/>
            <person name="Johnson S.L."/>
            <person name="Koroleva G.I."/>
            <person name="Ladner J.T."/>
            <person name="Lo C.-C."/>
            <person name="Minogue T.D."/>
            <person name="Munk C."/>
            <person name="Palacios G.F."/>
            <person name="Redden C.L."/>
            <person name="Rosenzweig C.N."/>
            <person name="Scholz M.B."/>
            <person name="Teshima H."/>
            <person name="Xu Y."/>
        </authorList>
    </citation>
    <scope>NUCLEOTIDE SEQUENCE [LARGE SCALE GENOMIC DNA]</scope>
    <source>
        <strain evidence="4">gladioli</strain>
    </source>
</reference>
<name>A0AAW3F573_BURGA</name>
<dbReference type="InterPro" id="IPR012654">
    <property type="entry name" value="CHP02391"/>
</dbReference>